<gene>
    <name evidence="2" type="ORF">EJ03DRAFT_143352</name>
</gene>
<dbReference type="EMBL" id="ML995852">
    <property type="protein sequence ID" value="KAF2767777.1"/>
    <property type="molecule type" value="Genomic_DNA"/>
</dbReference>
<protein>
    <submittedName>
        <fullName evidence="2">Uncharacterized protein</fullName>
    </submittedName>
</protein>
<evidence type="ECO:0000256" key="1">
    <source>
        <dbReference type="SAM" id="MobiDB-lite"/>
    </source>
</evidence>
<proteinExistence type="predicted"/>
<dbReference type="Proteomes" id="UP000799436">
    <property type="component" value="Unassembled WGS sequence"/>
</dbReference>
<dbReference type="AlphaFoldDB" id="A0A6G1L4I4"/>
<dbReference type="OrthoDB" id="5411773at2759"/>
<name>A0A6G1L4I4_9PEZI</name>
<keyword evidence="3" id="KW-1185">Reference proteome</keyword>
<reference evidence="2" key="1">
    <citation type="journal article" date="2020" name="Stud. Mycol.">
        <title>101 Dothideomycetes genomes: a test case for predicting lifestyles and emergence of pathogens.</title>
        <authorList>
            <person name="Haridas S."/>
            <person name="Albert R."/>
            <person name="Binder M."/>
            <person name="Bloem J."/>
            <person name="Labutti K."/>
            <person name="Salamov A."/>
            <person name="Andreopoulos B."/>
            <person name="Baker S."/>
            <person name="Barry K."/>
            <person name="Bills G."/>
            <person name="Bluhm B."/>
            <person name="Cannon C."/>
            <person name="Castanera R."/>
            <person name="Culley D."/>
            <person name="Daum C."/>
            <person name="Ezra D."/>
            <person name="Gonzalez J."/>
            <person name="Henrissat B."/>
            <person name="Kuo A."/>
            <person name="Liang C."/>
            <person name="Lipzen A."/>
            <person name="Lutzoni F."/>
            <person name="Magnuson J."/>
            <person name="Mondo S."/>
            <person name="Nolan M."/>
            <person name="Ohm R."/>
            <person name="Pangilinan J."/>
            <person name="Park H.-J."/>
            <person name="Ramirez L."/>
            <person name="Alfaro M."/>
            <person name="Sun H."/>
            <person name="Tritt A."/>
            <person name="Yoshinaga Y."/>
            <person name="Zwiers L.-H."/>
            <person name="Turgeon B."/>
            <person name="Goodwin S."/>
            <person name="Spatafora J."/>
            <person name="Crous P."/>
            <person name="Grigoriev I."/>
        </authorList>
    </citation>
    <scope>NUCLEOTIDE SEQUENCE</scope>
    <source>
        <strain evidence="2">CBS 116005</strain>
    </source>
</reference>
<feature type="region of interest" description="Disordered" evidence="1">
    <location>
        <begin position="133"/>
        <end position="153"/>
    </location>
</feature>
<feature type="region of interest" description="Disordered" evidence="1">
    <location>
        <begin position="294"/>
        <end position="328"/>
    </location>
</feature>
<accession>A0A6G1L4I4</accession>
<sequence>MHLAAPSSQTQNDGVSVTYRQAKPLPGQLLDQATVCLEEQLYSSAFQFLSSALTSDNYSTRPVQIPLPQHFALAATLSVHPGLTTRSTNKDKHAAADDALRYLDHARKLVGVQQAGFGNAFVYVPKTVQRTNKRPLRSRMSDQHSTDEDEESLTSIRSVYAHEESLWQNAEDFWAVLGWALNCSVVHEARWERWRPFLEFMLDVLEADLDARIRDRSVHESLLATYLSPIGEGRNNKRHLMRSILADGKAKATGEFGEVWRDETKAPKLKREDEAVSGKKRKLDLENEEYGDYFDDSEAEDTTTPSMVAGGRSKRGRKSADATENGSSPFLTAKDELTGLHLLGGISSINIRRRILAALLKYCYYSPTSFVDTEELLDLYTEYIRPLPLAVFQQFTCPAKRWLGPHEQSSLDQMLLRPLISSAAPEYDENKLTQKDLERHYAPFPANTTGWIDNAKVSLLVEDLLRLLWRTDGLIYSKELRSAVTKGVKTRNERAAWDGRNKTGLKAAEDQNAKVILESSGRRMVALLDMLG</sequence>
<evidence type="ECO:0000313" key="2">
    <source>
        <dbReference type="EMBL" id="KAF2767777.1"/>
    </source>
</evidence>
<evidence type="ECO:0000313" key="3">
    <source>
        <dbReference type="Proteomes" id="UP000799436"/>
    </source>
</evidence>
<organism evidence="2 3">
    <name type="scientific">Teratosphaeria nubilosa</name>
    <dbReference type="NCBI Taxonomy" id="161662"/>
    <lineage>
        <taxon>Eukaryota</taxon>
        <taxon>Fungi</taxon>
        <taxon>Dikarya</taxon>
        <taxon>Ascomycota</taxon>
        <taxon>Pezizomycotina</taxon>
        <taxon>Dothideomycetes</taxon>
        <taxon>Dothideomycetidae</taxon>
        <taxon>Mycosphaerellales</taxon>
        <taxon>Teratosphaeriaceae</taxon>
        <taxon>Teratosphaeria</taxon>
    </lineage>
</organism>